<feature type="compositionally biased region" description="Low complexity" evidence="10">
    <location>
        <begin position="383"/>
        <end position="394"/>
    </location>
</feature>
<evidence type="ECO:0000256" key="5">
    <source>
        <dbReference type="ARBA" id="ARBA00023121"/>
    </source>
</evidence>
<evidence type="ECO:0000313" key="12">
    <source>
        <dbReference type="RefSeq" id="XP_053064719.1"/>
    </source>
</evidence>
<comment type="subcellular location">
    <subcellularLocation>
        <location evidence="1">Cell membrane</location>
        <topology evidence="1">Peripheral membrane protein</topology>
    </subcellularLocation>
</comment>
<feature type="region of interest" description="Disordered" evidence="10">
    <location>
        <begin position="427"/>
        <end position="470"/>
    </location>
</feature>
<evidence type="ECO:0000256" key="7">
    <source>
        <dbReference type="ARBA" id="ARBA00037665"/>
    </source>
</evidence>
<evidence type="ECO:0000256" key="4">
    <source>
        <dbReference type="ARBA" id="ARBA00022687"/>
    </source>
</evidence>
<feature type="compositionally biased region" description="Low complexity" evidence="10">
    <location>
        <begin position="497"/>
        <end position="507"/>
    </location>
</feature>
<feature type="compositionally biased region" description="Gly residues" evidence="10">
    <location>
        <begin position="146"/>
        <end position="158"/>
    </location>
</feature>
<evidence type="ECO:0000256" key="2">
    <source>
        <dbReference type="ARBA" id="ARBA00007750"/>
    </source>
</evidence>
<evidence type="ECO:0000256" key="1">
    <source>
        <dbReference type="ARBA" id="ARBA00004202"/>
    </source>
</evidence>
<comment type="similarity">
    <text evidence="2">Belongs to the Amer family.</text>
</comment>
<gene>
    <name evidence="12" type="primary">AMER2</name>
</gene>
<feature type="region of interest" description="Disordered" evidence="10">
    <location>
        <begin position="100"/>
        <end position="400"/>
    </location>
</feature>
<name>A0ABM3NZ69_ACIJB</name>
<evidence type="ECO:0000256" key="6">
    <source>
        <dbReference type="ARBA" id="ARBA00023136"/>
    </source>
</evidence>
<reference evidence="12" key="1">
    <citation type="submission" date="2025-08" db="UniProtKB">
        <authorList>
            <consortium name="RefSeq"/>
        </authorList>
    </citation>
    <scope>IDENTIFICATION</scope>
    <source>
        <tissue evidence="12">Blood</tissue>
    </source>
</reference>
<organism evidence="11 12">
    <name type="scientific">Acinonyx jubatus</name>
    <name type="common">Cheetah</name>
    <dbReference type="NCBI Taxonomy" id="32536"/>
    <lineage>
        <taxon>Eukaryota</taxon>
        <taxon>Metazoa</taxon>
        <taxon>Chordata</taxon>
        <taxon>Craniata</taxon>
        <taxon>Vertebrata</taxon>
        <taxon>Euteleostomi</taxon>
        <taxon>Mammalia</taxon>
        <taxon>Eutheria</taxon>
        <taxon>Laurasiatheria</taxon>
        <taxon>Carnivora</taxon>
        <taxon>Feliformia</taxon>
        <taxon>Felidae</taxon>
        <taxon>Felinae</taxon>
        <taxon>Acinonyx</taxon>
    </lineage>
</organism>
<feature type="compositionally biased region" description="Basic and acidic residues" evidence="10">
    <location>
        <begin position="353"/>
        <end position="363"/>
    </location>
</feature>
<dbReference type="PANTHER" id="PTHR22237:SF1">
    <property type="entry name" value="APC MEMBRANE RECRUITMENT PROTEIN 2"/>
    <property type="match status" value="1"/>
</dbReference>
<dbReference type="InterPro" id="IPR019003">
    <property type="entry name" value="AMER"/>
</dbReference>
<feature type="compositionally biased region" description="Basic and acidic residues" evidence="10">
    <location>
        <begin position="542"/>
        <end position="558"/>
    </location>
</feature>
<dbReference type="PANTHER" id="PTHR22237">
    <property type="entry name" value="APC MEMBRANE RECRUITMENT PROTEIN 2-RELATED"/>
    <property type="match status" value="1"/>
</dbReference>
<dbReference type="Proteomes" id="UP001652583">
    <property type="component" value="Chromosome A1"/>
</dbReference>
<keyword evidence="5" id="KW-0446">Lipid-binding</keyword>
<evidence type="ECO:0000256" key="8">
    <source>
        <dbReference type="ARBA" id="ARBA00039511"/>
    </source>
</evidence>
<protein>
    <recommendedName>
        <fullName evidence="8">APC membrane recruitment protein 2</fullName>
    </recommendedName>
    <alternativeName>
        <fullName evidence="9">Protein FAM123A</fullName>
    </alternativeName>
</protein>
<comment type="function">
    <text evidence="7">Negative regulator of the canonical Wnt signaling pathway involved in neuroectodermal patterning. Acts by specifically binding phosphatidylinositol 4,5-bisphosphate (PtdIns(4,5)P2), translocating to the cell membrane and interacting with key regulators of the canonical Wnt signaling pathway, such as components of the beta-catenin destruction complex.</text>
</comment>
<evidence type="ECO:0000313" key="11">
    <source>
        <dbReference type="Proteomes" id="UP001652583"/>
    </source>
</evidence>
<feature type="compositionally biased region" description="Basic and acidic residues" evidence="10">
    <location>
        <begin position="201"/>
        <end position="212"/>
    </location>
</feature>
<feature type="compositionally biased region" description="Gly residues" evidence="10">
    <location>
        <begin position="29"/>
        <end position="42"/>
    </location>
</feature>
<proteinExistence type="inferred from homology"/>
<dbReference type="GeneID" id="106988931"/>
<feature type="compositionally biased region" description="Basic and acidic residues" evidence="10">
    <location>
        <begin position="327"/>
        <end position="345"/>
    </location>
</feature>
<evidence type="ECO:0000256" key="3">
    <source>
        <dbReference type="ARBA" id="ARBA00022475"/>
    </source>
</evidence>
<evidence type="ECO:0000256" key="9">
    <source>
        <dbReference type="ARBA" id="ARBA00042108"/>
    </source>
</evidence>
<keyword evidence="11" id="KW-1185">Reference proteome</keyword>
<dbReference type="RefSeq" id="XP_053064719.1">
    <property type="nucleotide sequence ID" value="XM_053208744.1"/>
</dbReference>
<sequence length="714" mass="72387">MQNPMTGAWRERTADESGLARSVSMATSGRGGGGGGGGGGGDRASAGGCRRKAAAAAGTLAADMDSHCDCAAETPAAEQPSGRINKAAFKLFRKRKSGGAMPSIFGVKNKGDAKGSGPTGMARSRTHDGLAEVLVLESGKKEEPRGGGGGGGGGGGRPGAAAAAAAAAGGAPRAAGPGGGSAAPSAVAKSHSFFSLLRKNGRPDSGRGEPADASRAGGKQKRGLKGLFSSMRWPRKDKRAKAEAKGERAGAPGGLVLPGSLTASLECVKEETPAPAPARQPEQPRGDAPPEPAAGEPGGGQPGPAPAARAPAPDRRRAPGPAAPRAEGARGEDAAGHRRAEEPRAPPEPGAGEEAHTAEDACRTGDAPAPPVPLLDAECGGRAAAAPDPSSVDPPSDPAADRICLMFSDVTSLKSFDSLTGCGDIIADPEDEAGPSCDKHAPGPGKPVLSKKNPGVVAYQGGGEEMASPDELDDTYLQEFWDMLSQTEDQGRGPQEAAATAAAAAAALDAQVGPETPKDARCAEGAKDVPLGKHRRLNRVPMELHPKEEPKPPEKEQQEGVPNSDEGYWDSTTPGPEEDSAGGGGGRKAAIPRDSYSGDALYDLYSDPDAGPAVVPASEETACLSRLKPVSPVTITCPLRTPGSLLKDSKIPISIKHLANLPSSHPVAHQQPVRSEMPRTKIPVSKVLVRRVSNRGLAGTTIRAAACHDTAKKL</sequence>
<keyword evidence="4" id="KW-0879">Wnt signaling pathway</keyword>
<keyword evidence="3" id="KW-1003">Cell membrane</keyword>
<feature type="compositionally biased region" description="Basic and acidic residues" evidence="10">
    <location>
        <begin position="516"/>
        <end position="531"/>
    </location>
</feature>
<feature type="compositionally biased region" description="Low complexity" evidence="10">
    <location>
        <begin position="159"/>
        <end position="175"/>
    </location>
</feature>
<dbReference type="Pfam" id="PF09422">
    <property type="entry name" value="AMER"/>
    <property type="match status" value="1"/>
</dbReference>
<feature type="region of interest" description="Disordered" evidence="10">
    <location>
        <begin position="484"/>
        <end position="592"/>
    </location>
</feature>
<accession>A0ABM3NZ69</accession>
<feature type="region of interest" description="Disordered" evidence="10">
    <location>
        <begin position="1"/>
        <end position="50"/>
    </location>
</feature>
<keyword evidence="6" id="KW-0472">Membrane</keyword>
<evidence type="ECO:0000256" key="10">
    <source>
        <dbReference type="SAM" id="MobiDB-lite"/>
    </source>
</evidence>